<dbReference type="STRING" id="1448308.A0A2T2N5E7"/>
<keyword evidence="2" id="KW-1185">Reference proteome</keyword>
<dbReference type="CDD" id="cd01709">
    <property type="entry name" value="RT_like_1"/>
    <property type="match status" value="1"/>
</dbReference>
<evidence type="ECO:0000313" key="2">
    <source>
        <dbReference type="Proteomes" id="UP000240883"/>
    </source>
</evidence>
<organism evidence="1 2">
    <name type="scientific">Corynespora cassiicola Philippines</name>
    <dbReference type="NCBI Taxonomy" id="1448308"/>
    <lineage>
        <taxon>Eukaryota</taxon>
        <taxon>Fungi</taxon>
        <taxon>Dikarya</taxon>
        <taxon>Ascomycota</taxon>
        <taxon>Pezizomycotina</taxon>
        <taxon>Dothideomycetes</taxon>
        <taxon>Pleosporomycetidae</taxon>
        <taxon>Pleosporales</taxon>
        <taxon>Corynesporascaceae</taxon>
        <taxon>Corynespora</taxon>
    </lineage>
</organism>
<name>A0A2T2N5E7_CORCC</name>
<evidence type="ECO:0008006" key="3">
    <source>
        <dbReference type="Google" id="ProtNLM"/>
    </source>
</evidence>
<protein>
    <recommendedName>
        <fullName evidence="3">Reverse transcriptase domain-containing protein</fullName>
    </recommendedName>
</protein>
<accession>A0A2T2N5E7</accession>
<dbReference type="OrthoDB" id="74545at2759"/>
<dbReference type="EMBL" id="KZ678148">
    <property type="protein sequence ID" value="PSN60610.1"/>
    <property type="molecule type" value="Genomic_DNA"/>
</dbReference>
<proteinExistence type="predicted"/>
<reference evidence="1 2" key="1">
    <citation type="journal article" date="2018" name="Front. Microbiol.">
        <title>Genome-Wide Analysis of Corynespora cassiicola Leaf Fall Disease Putative Effectors.</title>
        <authorList>
            <person name="Lopez D."/>
            <person name="Ribeiro S."/>
            <person name="Label P."/>
            <person name="Fumanal B."/>
            <person name="Venisse J.S."/>
            <person name="Kohler A."/>
            <person name="de Oliveira R.R."/>
            <person name="Labutti K."/>
            <person name="Lipzen A."/>
            <person name="Lail K."/>
            <person name="Bauer D."/>
            <person name="Ohm R.A."/>
            <person name="Barry K.W."/>
            <person name="Spatafora J."/>
            <person name="Grigoriev I.V."/>
            <person name="Martin F.M."/>
            <person name="Pujade-Renaud V."/>
        </authorList>
    </citation>
    <scope>NUCLEOTIDE SEQUENCE [LARGE SCALE GENOMIC DNA]</scope>
    <source>
        <strain evidence="1 2">Philippines</strain>
    </source>
</reference>
<dbReference type="PANTHER" id="PTHR37015">
    <property type="entry name" value="REVERSE TRANSCRIPTASE DOMAIN-CONTAINING PROTEIN"/>
    <property type="match status" value="1"/>
</dbReference>
<sequence length="897" mass="104055">MANSATPVLSTLQHVTERKLNKLAIHRSKFESEKQAILAKVAEAPDQRQKVQALLEGFDLYDIKPTQSDVSLTNLNRFVHQAKHDPSVSGSLLRDWQKKLEHELDIYTLKYDYAALFGQLVTEWIKNPNPAVTALNTQAAASPESDTEMMDSFDQVGRKEMHEQRQQWESYAFTERKVDQARIEAYLNEIFGTTQQAKRIAKTPLQYLRDAMKNVWDFKSDLQPAKKEDKPDDLASRITKDHRFTEDSLKASIAGVLQSDLFAGEKREALVDLQSRPTVLKEMVDVLNMDLDALDEWQWEPTPIRLTMRRQLNGKYRVYMDEETHQAILLHFVGNVWAVQMKRAFTTFYLSRDWQQTPFRSINKKARQRRDYFLKNQIQATNTIRNLRRGQYKETYFMLQLPDTEMEAYRDYAAGQQDDADETPAKTPMMTKQSLLRLVTTEMLLNTKIYGEFTVVQSDFKWFGPSLPHDTIFAVLKFLGVPEKWLRFFKKFLESPVAFAQDGPDAPGQRRKCGIPMSHILSDALGEAVLFCLDFAVNKRTQGSNIYRFHDDLWFWGQQSTCIRAWHAMEEFSSIMGLQLNEEKTGAALVVADKDKAQDLPLALPRGKVKWGFLVLDPLERRWVIDRDEVDKHIEELKRQLGACRSVMAWIQAWNSYVNRFFTSNFGEPANCFGRQHNDQIIDTFEHIQRSLFADAGTANVTEYLRSILKERFHTDDSVPDGFFYFPIKFGGLGLRNPFISVFATYKNSLDDAARPFDRAFEVEKDEYEINKERWESGVDRLHPPKRTKLMAPGAESGTDAETDEPFFSLEEYTRYSEDVSYHVCQAYYELLRCPPEEMVEMVSYSDLGESPYWIWIYNLYAGDIQQRFGSLQFGERDLLPVGLVDVLKSERVRWEG</sequence>
<dbReference type="AlphaFoldDB" id="A0A2T2N5E7"/>
<dbReference type="Proteomes" id="UP000240883">
    <property type="component" value="Unassembled WGS sequence"/>
</dbReference>
<gene>
    <name evidence="1" type="ORF">BS50DRAFT_579135</name>
</gene>
<evidence type="ECO:0000313" key="1">
    <source>
        <dbReference type="EMBL" id="PSN60610.1"/>
    </source>
</evidence>
<dbReference type="PANTHER" id="PTHR37015:SF2">
    <property type="entry name" value="REVERSE TRANSCRIPTASE DOMAIN-CONTAINING PROTEIN"/>
    <property type="match status" value="1"/>
</dbReference>